<proteinExistence type="predicted"/>
<accession>A0A0G1RT86</accession>
<evidence type="ECO:0000256" key="1">
    <source>
        <dbReference type="SAM" id="MobiDB-lite"/>
    </source>
</evidence>
<sequence>MVVWVDVESHQAEDDHSAYGERETGSQRGDRTTEEDKAEDGDDHDHAYDNC</sequence>
<dbReference type="AlphaFoldDB" id="A0A0G1RT86"/>
<gene>
    <name evidence="2" type="ORF">UX47_C0006G0124</name>
</gene>
<protein>
    <submittedName>
        <fullName evidence="2">Uncharacterized protein</fullName>
    </submittedName>
</protein>
<comment type="caution">
    <text evidence="2">The sequence shown here is derived from an EMBL/GenBank/DDBJ whole genome shotgun (WGS) entry which is preliminary data.</text>
</comment>
<feature type="compositionally biased region" description="Basic and acidic residues" evidence="1">
    <location>
        <begin position="7"/>
        <end position="35"/>
    </location>
</feature>
<feature type="region of interest" description="Disordered" evidence="1">
    <location>
        <begin position="1"/>
        <end position="51"/>
    </location>
</feature>
<name>A0A0G1RT86_9BACT</name>
<reference evidence="2 3" key="1">
    <citation type="journal article" date="2015" name="Nature">
        <title>rRNA introns, odd ribosomes, and small enigmatic genomes across a large radiation of phyla.</title>
        <authorList>
            <person name="Brown C.T."/>
            <person name="Hug L.A."/>
            <person name="Thomas B.C."/>
            <person name="Sharon I."/>
            <person name="Castelle C.J."/>
            <person name="Singh A."/>
            <person name="Wilkins M.J."/>
            <person name="Williams K.H."/>
            <person name="Banfield J.F."/>
        </authorList>
    </citation>
    <scope>NUCLEOTIDE SEQUENCE [LARGE SCALE GENOMIC DNA]</scope>
</reference>
<dbReference type="Proteomes" id="UP000034794">
    <property type="component" value="Unassembled WGS sequence"/>
</dbReference>
<evidence type="ECO:0000313" key="2">
    <source>
        <dbReference type="EMBL" id="KKU33153.1"/>
    </source>
</evidence>
<organism evidence="2 3">
    <name type="scientific">Candidatus Collierbacteria bacterium GW2011_GWA2_46_26</name>
    <dbReference type="NCBI Taxonomy" id="1618381"/>
    <lineage>
        <taxon>Bacteria</taxon>
        <taxon>Candidatus Collieribacteriota</taxon>
    </lineage>
</organism>
<evidence type="ECO:0000313" key="3">
    <source>
        <dbReference type="Proteomes" id="UP000034794"/>
    </source>
</evidence>
<dbReference type="EMBL" id="LCMI01000006">
    <property type="protein sequence ID" value="KKU33153.1"/>
    <property type="molecule type" value="Genomic_DNA"/>
</dbReference>